<dbReference type="InterPro" id="IPR011466">
    <property type="entry name" value="DUF1572"/>
</dbReference>
<dbReference type="Pfam" id="PF07609">
    <property type="entry name" value="DUF1572"/>
    <property type="match status" value="1"/>
</dbReference>
<keyword evidence="2" id="KW-1185">Reference proteome</keyword>
<protein>
    <submittedName>
        <fullName evidence="1">DUF1572 family protein</fullName>
    </submittedName>
</protein>
<evidence type="ECO:0000313" key="1">
    <source>
        <dbReference type="EMBL" id="MBD8491021.1"/>
    </source>
</evidence>
<name>A0ABR9AQF4_9BACT</name>
<sequence>MNEHPIVTEIKKHATFRLKENSAKINSCLEWLSEEEIWHRPNDASNSMGNLVLHLCGNVTQYIISSLGQQEDLRDRDQEFSASGGYSKEELIEKLTNTINDACSTIDKLDQEGMETKYSVQGFSYTGVGNIIHAVEHFSYHTGQIAFWTKILRQRDLGFYADMDLNQKNKTKDVE</sequence>
<accession>A0ABR9AQF4</accession>
<dbReference type="InterPro" id="IPR034660">
    <property type="entry name" value="DinB/YfiT-like"/>
</dbReference>
<organism evidence="1 2">
    <name type="scientific">Echinicola arenosa</name>
    <dbReference type="NCBI Taxonomy" id="2774144"/>
    <lineage>
        <taxon>Bacteria</taxon>
        <taxon>Pseudomonadati</taxon>
        <taxon>Bacteroidota</taxon>
        <taxon>Cytophagia</taxon>
        <taxon>Cytophagales</taxon>
        <taxon>Cyclobacteriaceae</taxon>
        <taxon>Echinicola</taxon>
    </lineage>
</organism>
<dbReference type="SUPFAM" id="SSF109854">
    <property type="entry name" value="DinB/YfiT-like putative metalloenzymes"/>
    <property type="match status" value="1"/>
</dbReference>
<dbReference type="Proteomes" id="UP000647133">
    <property type="component" value="Unassembled WGS sequence"/>
</dbReference>
<dbReference type="RefSeq" id="WP_192011900.1">
    <property type="nucleotide sequence ID" value="NZ_JACYTQ010000010.1"/>
</dbReference>
<gene>
    <name evidence="1" type="ORF">IFO69_19870</name>
</gene>
<dbReference type="EMBL" id="JACYTQ010000010">
    <property type="protein sequence ID" value="MBD8491021.1"/>
    <property type="molecule type" value="Genomic_DNA"/>
</dbReference>
<proteinExistence type="predicted"/>
<comment type="caution">
    <text evidence="1">The sequence shown here is derived from an EMBL/GenBank/DDBJ whole genome shotgun (WGS) entry which is preliminary data.</text>
</comment>
<evidence type="ECO:0000313" key="2">
    <source>
        <dbReference type="Proteomes" id="UP000647133"/>
    </source>
</evidence>
<reference evidence="1 2" key="1">
    <citation type="submission" date="2020-09" db="EMBL/GenBank/DDBJ databases">
        <title>Echinicola sp. CAU 1574 isolated from sand of Sido Beach.</title>
        <authorList>
            <person name="Kim W."/>
        </authorList>
    </citation>
    <scope>NUCLEOTIDE SEQUENCE [LARGE SCALE GENOMIC DNA]</scope>
    <source>
        <strain evidence="1 2">CAU 1574</strain>
    </source>
</reference>
<dbReference type="Gene3D" id="1.20.120.450">
    <property type="entry name" value="dinb family like domain"/>
    <property type="match status" value="1"/>
</dbReference>